<dbReference type="InterPro" id="IPR002018">
    <property type="entry name" value="CarbesteraseB"/>
</dbReference>
<sequence length="509" mass="57240">MASIHTLLHPQLGAIIGALQNGVIQYRGLPYAHIPGRFRPPIGLYSLTLQISSLPFDATKWGPIAPQESGAEKMDSKILNAPLIEDELKCTNLVVTVPQDSSKKKLPVIAWFHGGAYKVGSANYGAYDTVNLVRHSAKIGMPVMTVSVNRRLNSLGTTAFTELGRGVESGNWILKDEREALLWVQRHISGFVGDDQNVTYFGELAGSCSGSLHLYSKTRLFDRAILLSGLAGLLPPRPIEDQQIEYLGVCKKLGIETEEPGERARQFLNASPKDVAEPAFNVQTVLTSDWDLIPTKDWVRFENFSPDPEWCKSLLVGSCRDEWAVMALGGGIEKYEKPVVSFRKRLLGIGIKASDVDELFEAFGYGFRLPAWKFADWNAKKGRNVWLAHMYMRSPFEGVNQGKAHHAIDIVFSFLNFSEKFPKEGGYRELAENMVSAWIRYAYGQDPWTRYEAKGEGDGLVKVFDTLEKEREEPQQRLDEEAWNRWKIMQRIGLDKVWEEGQALLENTI</sequence>
<dbReference type="ESTHER" id="pyrom-u4l9c9">
    <property type="family name" value="Fungal_carboxylesterase_lipase"/>
</dbReference>
<dbReference type="InterPro" id="IPR029058">
    <property type="entry name" value="AB_hydrolase_fold"/>
</dbReference>
<feature type="domain" description="Carboxylesterase type B" evidence="1">
    <location>
        <begin position="11"/>
        <end position="231"/>
    </location>
</feature>
<dbReference type="OMA" id="IGANWWP"/>
<dbReference type="OrthoDB" id="3200163at2759"/>
<protein>
    <submittedName>
        <fullName evidence="2">Similar to Lipase 3 acc. no. Q96VC9</fullName>
    </submittedName>
</protein>
<dbReference type="Gene3D" id="3.40.50.1820">
    <property type="entry name" value="alpha/beta hydrolase"/>
    <property type="match status" value="1"/>
</dbReference>
<dbReference type="PANTHER" id="PTHR43142:SF5">
    <property type="entry name" value="CARBOXYLIC ESTER HYDROLASE"/>
    <property type="match status" value="1"/>
</dbReference>
<reference evidence="2 3" key="1">
    <citation type="journal article" date="2013" name="PLoS Genet.">
        <title>The genome and development-dependent transcriptomes of Pyronema confluens: a window into fungal evolution.</title>
        <authorList>
            <person name="Traeger S."/>
            <person name="Altegoer F."/>
            <person name="Freitag M."/>
            <person name="Gabaldon T."/>
            <person name="Kempken F."/>
            <person name="Kumar A."/>
            <person name="Marcet-Houben M."/>
            <person name="Poggeler S."/>
            <person name="Stajich J.E."/>
            <person name="Nowrousian M."/>
        </authorList>
    </citation>
    <scope>NUCLEOTIDE SEQUENCE [LARGE SCALE GENOMIC DNA]</scope>
    <source>
        <strain evidence="3">CBS 100304</strain>
        <tissue evidence="2">Vegetative mycelium</tissue>
    </source>
</reference>
<dbReference type="Proteomes" id="UP000018144">
    <property type="component" value="Unassembled WGS sequence"/>
</dbReference>
<accession>U4L9C9</accession>
<keyword evidence="3" id="KW-1185">Reference proteome</keyword>
<dbReference type="SUPFAM" id="SSF53474">
    <property type="entry name" value="alpha/beta-Hydrolases"/>
    <property type="match status" value="1"/>
</dbReference>
<proteinExistence type="predicted"/>
<dbReference type="GO" id="GO:0016787">
    <property type="term" value="F:hydrolase activity"/>
    <property type="evidence" value="ECO:0007669"/>
    <property type="project" value="UniProtKB-KW"/>
</dbReference>
<dbReference type="eggNOG" id="KOG1516">
    <property type="taxonomic scope" value="Eukaryota"/>
</dbReference>
<dbReference type="EMBL" id="HF936128">
    <property type="protein sequence ID" value="CCX15027.1"/>
    <property type="molecule type" value="Genomic_DNA"/>
</dbReference>
<evidence type="ECO:0000313" key="3">
    <source>
        <dbReference type="Proteomes" id="UP000018144"/>
    </source>
</evidence>
<evidence type="ECO:0000259" key="1">
    <source>
        <dbReference type="Pfam" id="PF00135"/>
    </source>
</evidence>
<name>U4L9C9_PYROM</name>
<dbReference type="PANTHER" id="PTHR43142">
    <property type="entry name" value="CARBOXYLIC ESTER HYDROLASE"/>
    <property type="match status" value="1"/>
</dbReference>
<dbReference type="STRING" id="1076935.U4L9C9"/>
<organism evidence="2 3">
    <name type="scientific">Pyronema omphalodes (strain CBS 100304)</name>
    <name type="common">Pyronema confluens</name>
    <dbReference type="NCBI Taxonomy" id="1076935"/>
    <lineage>
        <taxon>Eukaryota</taxon>
        <taxon>Fungi</taxon>
        <taxon>Dikarya</taxon>
        <taxon>Ascomycota</taxon>
        <taxon>Pezizomycotina</taxon>
        <taxon>Pezizomycetes</taxon>
        <taxon>Pezizales</taxon>
        <taxon>Pyronemataceae</taxon>
        <taxon>Pyronema</taxon>
    </lineage>
</organism>
<dbReference type="AlphaFoldDB" id="U4L9C9"/>
<gene>
    <name evidence="2" type="ORF">PCON_01291</name>
</gene>
<evidence type="ECO:0000313" key="2">
    <source>
        <dbReference type="EMBL" id="CCX15027.1"/>
    </source>
</evidence>
<dbReference type="Pfam" id="PF00135">
    <property type="entry name" value="COesterase"/>
    <property type="match status" value="1"/>
</dbReference>